<dbReference type="GO" id="GO:0000160">
    <property type="term" value="P:phosphorelay signal transduction system"/>
    <property type="evidence" value="ECO:0007669"/>
    <property type="project" value="InterPro"/>
</dbReference>
<protein>
    <submittedName>
        <fullName evidence="1">Uncharacterized protein</fullName>
    </submittedName>
</protein>
<sequence length="208" mass="22808">MNVYKRPASGSRQAMTDKLSIIVVEPDRDRALLIVDSLREAGEYDIHVISEPTGIARSIQSHNPDMVLIDIADPTRDMLEELTLATGPLDRPVAMFVDQSDDGMTRAAIEAGVSAYVVAGLKAERVKPILDAAVARFNMFQRMRTELAATKKALEERKVIDRAKGLLMKARGIDEDQAYAMLRKAAMDQNRRMADVAQALVTAAGLLG</sequence>
<gene>
    <name evidence="1" type="ORF">PSAL_025880</name>
</gene>
<dbReference type="PROSITE" id="PS50110">
    <property type="entry name" value="RESPONSE_REGULATORY"/>
    <property type="match status" value="1"/>
</dbReference>
<keyword evidence="2" id="KW-1185">Reference proteome</keyword>
<accession>A0A418SB39</accession>
<dbReference type="InterPro" id="IPR001789">
    <property type="entry name" value="Sig_transdc_resp-reg_receiver"/>
</dbReference>
<dbReference type="Gene3D" id="3.40.50.2300">
    <property type="match status" value="1"/>
</dbReference>
<dbReference type="InterPro" id="IPR011006">
    <property type="entry name" value="CheY-like_superfamily"/>
</dbReference>
<dbReference type="KEGG" id="palw:PSAL_025880"/>
<dbReference type="PIRSF" id="PIRSF036382">
    <property type="entry name" value="RR_antiterm"/>
    <property type="match status" value="1"/>
</dbReference>
<organism evidence="1 2">
    <name type="scientific">Pseudooceanicola algae</name>
    <dbReference type="NCBI Taxonomy" id="1537215"/>
    <lineage>
        <taxon>Bacteria</taxon>
        <taxon>Pseudomonadati</taxon>
        <taxon>Pseudomonadota</taxon>
        <taxon>Alphaproteobacteria</taxon>
        <taxon>Rhodobacterales</taxon>
        <taxon>Paracoccaceae</taxon>
        <taxon>Pseudooceanicola</taxon>
    </lineage>
</organism>
<reference evidence="1 2" key="1">
    <citation type="submission" date="2020-08" db="EMBL/GenBank/DDBJ databases">
        <title>Genome sequence of Rhodobacteraceae bacterium Lw-13e.</title>
        <authorList>
            <person name="Poehlein A."/>
            <person name="Wolter L."/>
            <person name="Daniel R."/>
            <person name="Brinkhoff T."/>
        </authorList>
    </citation>
    <scope>NUCLEOTIDE SEQUENCE [LARGE SCALE GENOMIC DNA]</scope>
    <source>
        <strain evidence="1 2">Lw-13e</strain>
    </source>
</reference>
<name>A0A418SB39_9RHOB</name>
<dbReference type="InterPro" id="IPR005561">
    <property type="entry name" value="ANTAR"/>
</dbReference>
<dbReference type="SMART" id="SM01012">
    <property type="entry name" value="ANTAR"/>
    <property type="match status" value="1"/>
</dbReference>
<dbReference type="PROSITE" id="PS50921">
    <property type="entry name" value="ANTAR"/>
    <property type="match status" value="1"/>
</dbReference>
<dbReference type="GO" id="GO:0003723">
    <property type="term" value="F:RNA binding"/>
    <property type="evidence" value="ECO:0007669"/>
    <property type="project" value="InterPro"/>
</dbReference>
<dbReference type="EMBL" id="CP060436">
    <property type="protein sequence ID" value="QPM91335.1"/>
    <property type="molecule type" value="Genomic_DNA"/>
</dbReference>
<dbReference type="InterPro" id="IPR008327">
    <property type="entry name" value="Sig_transdc_resp-reg_antiterm"/>
</dbReference>
<dbReference type="InterPro" id="IPR036388">
    <property type="entry name" value="WH-like_DNA-bd_sf"/>
</dbReference>
<dbReference type="AlphaFoldDB" id="A0A418SB39"/>
<dbReference type="SUPFAM" id="SSF52172">
    <property type="entry name" value="CheY-like"/>
    <property type="match status" value="1"/>
</dbReference>
<proteinExistence type="predicted"/>
<evidence type="ECO:0000313" key="1">
    <source>
        <dbReference type="EMBL" id="QPM91335.1"/>
    </source>
</evidence>
<dbReference type="Pfam" id="PF03861">
    <property type="entry name" value="ANTAR"/>
    <property type="match status" value="1"/>
</dbReference>
<evidence type="ECO:0000313" key="2">
    <source>
        <dbReference type="Proteomes" id="UP000283786"/>
    </source>
</evidence>
<dbReference type="Proteomes" id="UP000283786">
    <property type="component" value="Chromosome"/>
</dbReference>
<dbReference type="Gene3D" id="1.10.10.10">
    <property type="entry name" value="Winged helix-like DNA-binding domain superfamily/Winged helix DNA-binding domain"/>
    <property type="match status" value="1"/>
</dbReference>